<feature type="coiled-coil region" evidence="13">
    <location>
        <begin position="1586"/>
        <end position="1613"/>
    </location>
</feature>
<keyword evidence="7" id="KW-0833">Ubl conjugation pathway</keyword>
<dbReference type="PANTHER" id="PTHR24216:SF65">
    <property type="entry name" value="PAXILLIN-LIKE PROTEIN 1"/>
    <property type="match status" value="1"/>
</dbReference>
<feature type="compositionally biased region" description="Pro residues" evidence="14">
    <location>
        <begin position="2520"/>
        <end position="2529"/>
    </location>
</feature>
<name>A0A0S0DJM5_9GAMA</name>
<evidence type="ECO:0000256" key="14">
    <source>
        <dbReference type="SAM" id="MobiDB-lite"/>
    </source>
</evidence>
<dbReference type="GeneID" id="65099642"/>
<evidence type="ECO:0000256" key="13">
    <source>
        <dbReference type="SAM" id="Coils"/>
    </source>
</evidence>
<evidence type="ECO:0000313" key="16">
    <source>
        <dbReference type="EMBL" id="ALF03218.1"/>
    </source>
</evidence>
<dbReference type="GO" id="GO:0044423">
    <property type="term" value="C:virion component"/>
    <property type="evidence" value="ECO:0007669"/>
    <property type="project" value="UniProtKB-KW"/>
</dbReference>
<dbReference type="KEGG" id="vg:65099642"/>
<feature type="compositionally biased region" description="Acidic residues" evidence="14">
    <location>
        <begin position="647"/>
        <end position="667"/>
    </location>
</feature>
<keyword evidence="12" id="KW-1035">Host cytoplasm</keyword>
<evidence type="ECO:0000259" key="15">
    <source>
        <dbReference type="PROSITE" id="PS51521"/>
    </source>
</evidence>
<feature type="region of interest" description="Disordered" evidence="14">
    <location>
        <begin position="291"/>
        <end position="695"/>
    </location>
</feature>
<feature type="compositionally biased region" description="Polar residues" evidence="14">
    <location>
        <begin position="683"/>
        <end position="695"/>
    </location>
</feature>
<protein>
    <submittedName>
        <fullName evidence="16">BPLF1</fullName>
    </submittedName>
</protein>
<organism evidence="16 17">
    <name type="scientific">macacine gammaherpesvirus 10</name>
    <dbReference type="NCBI Taxonomy" id="2560569"/>
    <lineage>
        <taxon>Viruses</taxon>
        <taxon>Duplodnaviria</taxon>
        <taxon>Heunggongvirae</taxon>
        <taxon>Peploviricota</taxon>
        <taxon>Herviviricetes</taxon>
        <taxon>Herpesvirales</taxon>
        <taxon>Orthoherpesviridae</taxon>
        <taxon>Gammaherpesvirinae</taxon>
        <taxon>Lymphocryptovirus</taxon>
        <taxon>Lymphocryptovirus macacinegamma10</taxon>
    </lineage>
</organism>
<feature type="compositionally biased region" description="Low complexity" evidence="14">
    <location>
        <begin position="2727"/>
        <end position="2749"/>
    </location>
</feature>
<feature type="compositionally biased region" description="Pro residues" evidence="14">
    <location>
        <begin position="433"/>
        <end position="566"/>
    </location>
</feature>
<dbReference type="Pfam" id="PF04843">
    <property type="entry name" value="Herpes_teg_N"/>
    <property type="match status" value="1"/>
</dbReference>
<feature type="compositionally biased region" description="Low complexity" evidence="14">
    <location>
        <begin position="2863"/>
        <end position="2878"/>
    </location>
</feature>
<reference evidence="16 17" key="1">
    <citation type="journal article" date="2015" name="Virology">
        <title>The genomic sequence of lymphocryptovirus from cynomolgus macaque.</title>
        <authorList>
            <person name="Kamperschroer C."/>
            <person name="Gosink M.M."/>
            <person name="Kumpf S.W."/>
            <person name="O'Donnell L.M."/>
            <person name="Tartaro K.R."/>
        </authorList>
    </citation>
    <scope>NUCLEOTIDE SEQUENCE [LARGE SCALE GENOMIC DNA]</scope>
    <source>
        <strain evidence="16">Pfe-lcl-E3</strain>
    </source>
</reference>
<evidence type="ECO:0000256" key="5">
    <source>
        <dbReference type="ARBA" id="ARBA00022670"/>
    </source>
</evidence>
<feature type="compositionally biased region" description="Low complexity" evidence="14">
    <location>
        <begin position="291"/>
        <end position="303"/>
    </location>
</feature>
<feature type="compositionally biased region" description="Pro residues" evidence="14">
    <location>
        <begin position="2717"/>
        <end position="2726"/>
    </location>
</feature>
<keyword evidence="5" id="KW-0645">Protease</keyword>
<feature type="coiled-coil region" evidence="13">
    <location>
        <begin position="1366"/>
        <end position="1403"/>
    </location>
</feature>
<feature type="region of interest" description="Disordered" evidence="14">
    <location>
        <begin position="1"/>
        <end position="20"/>
    </location>
</feature>
<feature type="domain" description="Peptidase C76" evidence="15">
    <location>
        <begin position="27"/>
        <end position="244"/>
    </location>
</feature>
<dbReference type="SUPFAM" id="SSF54001">
    <property type="entry name" value="Cysteine proteinases"/>
    <property type="match status" value="1"/>
</dbReference>
<keyword evidence="11" id="KW-1127">Modulation of host ubiquitin pathway by viral deubiquitinase</keyword>
<feature type="compositionally biased region" description="Pro residues" evidence="14">
    <location>
        <begin position="1629"/>
        <end position="1642"/>
    </location>
</feature>
<feature type="compositionally biased region" description="Polar residues" evidence="14">
    <location>
        <begin position="606"/>
        <end position="623"/>
    </location>
</feature>
<evidence type="ECO:0000256" key="12">
    <source>
        <dbReference type="ARBA" id="ARBA00023200"/>
    </source>
</evidence>
<evidence type="ECO:0000256" key="6">
    <source>
        <dbReference type="ARBA" id="ARBA00022737"/>
    </source>
</evidence>
<dbReference type="InterPro" id="IPR006928">
    <property type="entry name" value="Herpes_teg_USP"/>
</dbReference>
<dbReference type="HAMAP" id="MF_04044">
    <property type="entry name" value="HSV_LTP"/>
    <property type="match status" value="1"/>
</dbReference>
<dbReference type="Gene3D" id="3.90.70.120">
    <property type="match status" value="1"/>
</dbReference>
<feature type="region of interest" description="Disordered" evidence="14">
    <location>
        <begin position="882"/>
        <end position="907"/>
    </location>
</feature>
<evidence type="ECO:0000256" key="2">
    <source>
        <dbReference type="ARBA" id="ARBA00022580"/>
    </source>
</evidence>
<keyword evidence="6" id="KW-0677">Repeat</keyword>
<dbReference type="PROSITE" id="PS51521">
    <property type="entry name" value="HTUSP"/>
    <property type="match status" value="1"/>
</dbReference>
<sequence length="3108" mass="333175">MRGSGRARTTDLEPPGGGGGGSALRILGTASCNQSHCKFGRFAGIQCVSNCVLYLVKSFLAGRPLTSRSELDEVLDEGARLDSLMRQSGILRGHEMAQLTDVPSSVTLRAGGRVNIYRSAEIFGLVLFPAQISNSAVVQSLAEVLHGGYNGVAQFILYICDIYAGAIIIETDGSFYLFDPHCQKDAAPGTPAHVRVSTYAHDILQYVGAPGAQYTCVHLYFLPEVFEMEDPRVFMLEHYGVYDFYEANGSGFDLVGPELVSSDGEQMASPAPDRSPPVMLPFQRQIIPYNLRPLPSRSLSSETRPARSPETSPSAPVGTQAAPGPPIGAREAPPAAASSPPLFIPIPGLGHGPETPATPPRGTGGSAPQTPKRKKGPGKDSPHKKPTSGRRLPMSSTTDTEDDQPPSRRPPPVRTRLPPPIVTAPQHQAAVPTPQPPPASGPPSVSPPPHPSPIIPIPHSPTPQPPPVPTTAQPPTPQPPPISTPLAPHTPTPQPPQAATPTPQPPQAATPTPQPPQAATPTPQPPQAATPTPQPPQAATPTPQPPQAATPTPQPPQAATPTPQPPQAASHAPQPPRAATPAPQPTLTATATPQPPPVETSEPEQIPSSTSPLPSVQRQSSGEDASVGSGIIRYLSDVDEPFLSMSESEEEMDFASEIPTSEEEDDVFSNGPDSDLTEEDNGQHLSSPTSLDTARSRYYQTTFDMDTPEMDFSPLERNIQKIAGHTYPDRALVYDPASNREVPEADALNTIDHLLVTVVLEQGLIRSRSRSAALNLLEFLKDWSGNLQVPTRDLERLLTSELNVQNLAAMLSENKGRSSEFHMHLAAKLAACLPSLAAEDAGRVDAAAGLLADIPRLAEAADGKFDLDETRRRLTDLLLQPPAREGGRELAKEERMEEGGGNTSATRANAPLVLDDESWRRLLTLAESARSAVAGQRAAVDEEDVRFMALLTAIEYGAPPASTVVPFVHNVASRSKTAALRVRKYTADVRDRVASAASDYLSYLEDPSLPTVMDFDDLLTRLRHTCQIIASLPDLNIRHATIERDYRELLYLGTALGDMTGIPWPLERVEEDDAAIAPLPEFETVAEKQKELEATRDNEKRLRVILEDIEAMLGLAGVASAPKGSPRSPADPDATPPLADTAALTIPVMEKYIANAGSIVGAAKNPTYIRLRDTIQQIVRSKKYLMNILKSITFYTIDNYISSFEESIDHLYRGLPALDPEVQEGIDRILDPMVSEALHTFETGNRLTLEPARLVALQNFATHSTLRETAAAVNLLPGLLAVYDATVSGRAPEDALRLLAGLQNQLSQTLIPGKLKKRFLSYLQKLKNDNNDQLRQKEAQAWRLEADGFAPASEEQLKAFLDTAPNKELKRQYEKKLRRLLEAGRKEKELLREREARERTERRVREAGEAWARIQKALGARPEPAPTAPDDWNALLASLAPEAAAGAQDEAKVEMATAKVEAAARNADVLETLTKILAAMLSEITRVRRERLRALLGDGGGAERMEAAEPGWFAEIEAGPLARLDAWPTTAGATAGGGRGAEEAGALFRARTAAGALRAALTQARQALQSPDAKSATVNTDLEAPYEGYERGLAELQEKRRAAEATLSDAVSEYVDRTLPGALDDPSRPAVPTPPTLPPPTASDPTLWPKKPQLLTKRERDDLLQATGDFFSELLTEAEAAQVRALEERVLESRALAARAHETATGTRRGFQTALEAVLARAREEAPDDELRALLPTSSTPKSSVHEPLAAALARASARDGSWPYRRSLAAAEWIRDVCGAIRGLGEGALALAGGPAAWLDLASAADDQIGELKRLLDLESMAQNSMDGMEELRLALATLDPRRVAGGKETVADWKRRLARLEAIIQEAREESRLQDALQDLVTRARGHIDPRQLKIVAEAARGLALGMAGGSPQYALLRDRLVRYASAKQSFLAFYETAQPTVFVRHPLTDAADRPLLAPRAPASPTGGAPVRRAQFLAAAGPAKYAGTLWLETESPCDPLNPAYVSADTQEPLNYIPVYHNFLEYTMPTALENPEAFALVPAGQASSRGREARTLASVASARLGAAAADSYWDSWSDMEANAGELLREYVSAPKALMEDLADNPIVAMTLLAHATLIASRNHPPLPTPATDREVILLEQREIMTLLVGTRPAYAAAFLGAPSFYAGLSLISTLARNGGLGELLSDAVLTYRLVRSPAVRKGGSSSTAVAGARDNGDARRRFVGPPSGFIFLQDAWEEIETRAALWPNQEFLGLVHNQSTARARACLLLLARRCFAPEALQQLWHSLRPLEGPVAFQDYLRDFVRRAYTRGEDLPRAESVEVPRETPSTYGTVTGRALRNLMPYGTPITGPKRGSGDAIPVSVFEAAVAAAFLGRPLTLFVSSQYLFNVKTLGQVRVVAPLLYCDGRSEPFRSLAETVSLDFTKDLEGYSESFEPEMSVFARQAAWLRELLAEARAAKPKEAQAPTVAVLANRKNIVWKCFTYRHNLPDLQFHFNAAGASRWPTDVLNPSFYEHEDPPPIEYRPPPNPRNVQELFSGFPPRVGHGLVSGDGFQSADNTPASVRFQSPGGETVEDDEESAAADSEASVPPSPRSPRLPAASGLAGVWPPPSLSPRDTSAALGEPAPVFPPRSRVTLGPHEAGKQGPPPTVESPGASPRPWPREVHEIVPEPVPRGTILSPGASQRGPAIYNFPPPPSLSAAGPQRHTIQIPGLGSSPPGPQQPQPPAATASGRPTGPTATAATPASSSALGPRRPGTKAASPAPPYGHSIMQQGKQLPGGQEGPAKIQSTAPPHRPPSVSLKPRTPGVASVTQAALPAWDSTGGSGAGAGPRAPLEEGAVPAPTRPPGGGLAPRPPQPLMQKPTVATAPAPTTGLAVVGGPTPGPAKTLDTAARPEGTVPKAPPPAAVQPRVPLPVKSKQQQTPAFPLTPMHPGSAPSARPEAQLPQSRHAGPPTYIAKKAGPSAAPSPPRKSQKYKDSIYYPPSGSIHYPAPFQTLSFSRDKASPAPSSDQPELLWNTPSVVTQFLSIEDIIREVVSGGSTPGDPVVPSAAHSSLSAATPDQDLRYSLTLAEARRVLTRFVTQLRRKLERSTHRLITDLERLKFLYL</sequence>
<evidence type="ECO:0000256" key="10">
    <source>
        <dbReference type="ARBA" id="ARBA00022844"/>
    </source>
</evidence>
<keyword evidence="17" id="KW-1185">Reference proteome</keyword>
<evidence type="ECO:0000256" key="1">
    <source>
        <dbReference type="ARBA" id="ARBA00022562"/>
    </source>
</evidence>
<feature type="region of interest" description="Disordered" evidence="14">
    <location>
        <begin position="2514"/>
        <end position="2982"/>
    </location>
</feature>
<keyword evidence="3" id="KW-0945">Host-virus interaction</keyword>
<keyword evidence="10" id="KW-0946">Virion</keyword>
<feature type="region of interest" description="Disordered" evidence="14">
    <location>
        <begin position="1619"/>
        <end position="1649"/>
    </location>
</feature>
<evidence type="ECO:0000256" key="3">
    <source>
        <dbReference type="ARBA" id="ARBA00022581"/>
    </source>
</evidence>
<keyword evidence="4" id="KW-1130">Modulation of host ubiquitin pathway by virus</keyword>
<keyword evidence="8" id="KW-0378">Hydrolase</keyword>
<feature type="compositionally biased region" description="Low complexity" evidence="14">
    <location>
        <begin position="327"/>
        <end position="347"/>
    </location>
</feature>
<dbReference type="GO" id="GO:0006508">
    <property type="term" value="P:proteolysis"/>
    <property type="evidence" value="ECO:0007669"/>
    <property type="project" value="UniProtKB-KW"/>
</dbReference>
<evidence type="ECO:0000256" key="9">
    <source>
        <dbReference type="ARBA" id="ARBA00022807"/>
    </source>
</evidence>
<dbReference type="InterPro" id="IPR038765">
    <property type="entry name" value="Papain-like_cys_pep_sf"/>
</dbReference>
<evidence type="ECO:0000256" key="4">
    <source>
        <dbReference type="ARBA" id="ARBA00022662"/>
    </source>
</evidence>
<dbReference type="PANTHER" id="PTHR24216">
    <property type="entry name" value="PAXILLIN-RELATED"/>
    <property type="match status" value="1"/>
</dbReference>
<dbReference type="GO" id="GO:0039648">
    <property type="term" value="P:symbiont-mediated perturbation of host ubiquitin-like protein modification"/>
    <property type="evidence" value="ECO:0007669"/>
    <property type="project" value="UniProtKB-KW"/>
</dbReference>
<keyword evidence="9" id="KW-0788">Thiol protease</keyword>
<proteinExistence type="inferred from homology"/>
<accession>A0A0S0DJM5</accession>
<evidence type="ECO:0000256" key="7">
    <source>
        <dbReference type="ARBA" id="ARBA00022786"/>
    </source>
</evidence>
<gene>
    <name evidence="16" type="primary">BPLF1</name>
</gene>
<feature type="compositionally biased region" description="Pro residues" evidence="14">
    <location>
        <begin position="407"/>
        <end position="422"/>
    </location>
</feature>
<dbReference type="GO" id="GO:0004843">
    <property type="term" value="F:cysteine-type deubiquitinase activity"/>
    <property type="evidence" value="ECO:0007669"/>
    <property type="project" value="InterPro"/>
</dbReference>
<dbReference type="Proteomes" id="UP000147540">
    <property type="component" value="Segment"/>
</dbReference>
<dbReference type="EMBL" id="KP676001">
    <property type="protein sequence ID" value="ALF03218.1"/>
    <property type="molecule type" value="Genomic_DNA"/>
</dbReference>
<evidence type="ECO:0000313" key="17">
    <source>
        <dbReference type="Proteomes" id="UP000147540"/>
    </source>
</evidence>
<keyword evidence="13" id="KW-0175">Coiled coil</keyword>
<feature type="compositionally biased region" description="Polar residues" evidence="14">
    <location>
        <begin position="2555"/>
        <end position="2565"/>
    </location>
</feature>
<evidence type="ECO:0000256" key="8">
    <source>
        <dbReference type="ARBA" id="ARBA00022801"/>
    </source>
</evidence>
<keyword evidence="2" id="KW-0920">Virion tegument</keyword>
<evidence type="ECO:0000256" key="11">
    <source>
        <dbReference type="ARBA" id="ARBA00022876"/>
    </source>
</evidence>
<dbReference type="RefSeq" id="YP_010084645.1">
    <property type="nucleotide sequence ID" value="NC_055142.1"/>
</dbReference>
<feature type="compositionally biased region" description="Basic and acidic residues" evidence="14">
    <location>
        <begin position="885"/>
        <end position="898"/>
    </location>
</feature>
<feature type="compositionally biased region" description="Pro residues" evidence="14">
    <location>
        <begin position="573"/>
        <end position="584"/>
    </location>
</feature>
<keyword evidence="1" id="KW-1048">Host nucleus</keyword>
<dbReference type="InterPro" id="IPR034702">
    <property type="entry name" value="HSV_LTP"/>
</dbReference>